<accession>Q2L1V7</accession>
<dbReference type="HOGENOM" id="CLU_810552_0_0_4"/>
<gene>
    <name evidence="2" type="ordered locus">BAV0083</name>
</gene>
<dbReference type="EMBL" id="AM167904">
    <property type="protein sequence ID" value="CAJ47680.1"/>
    <property type="molecule type" value="Genomic_DNA"/>
</dbReference>
<dbReference type="AlphaFoldDB" id="Q2L1V7"/>
<keyword evidence="3" id="KW-1185">Reference proteome</keyword>
<sequence>MTRRISPKGCWNGLIMVCLIAAVMLPLAWFVKNSTFIYFSAVQRNQGSAPVLVPSTICRFGLVDYLSHLPPGETVLALRPSDMYYAKQRMISYLDPRLIPFYEADSKQEGLRILRALGIRYVQGIAYSLPVDYHSVLKDILADPEMASVVISTGREMLYELAPAAPMQFGPPEQVGPTVQTWSEGFALSLAPGVVVMRDEHEMAADFSPSGPVYPVFVRAQEFFQHNDGFIKIDPDYEYLITFKVEGTGFGSLMAVEYKEGRPPGDDPDRRVRLKVTLAQTHADNDSQTVTVRLTPFAGVNEIELGLLQLGGSRLRVLEVSMRKALRKMPLPPMHIDVAKAC</sequence>
<dbReference type="STRING" id="360910.BAV0083"/>
<evidence type="ECO:0000313" key="2">
    <source>
        <dbReference type="EMBL" id="CAJ47680.1"/>
    </source>
</evidence>
<organism evidence="2 3">
    <name type="scientific">Bordetella avium (strain 197N)</name>
    <dbReference type="NCBI Taxonomy" id="360910"/>
    <lineage>
        <taxon>Bacteria</taxon>
        <taxon>Pseudomonadati</taxon>
        <taxon>Pseudomonadota</taxon>
        <taxon>Betaproteobacteria</taxon>
        <taxon>Burkholderiales</taxon>
        <taxon>Alcaligenaceae</taxon>
        <taxon>Bordetella</taxon>
    </lineage>
</organism>
<name>Q2L1V7_BORA1</name>
<keyword evidence="1" id="KW-0812">Transmembrane</keyword>
<dbReference type="GeneID" id="92936671"/>
<proteinExistence type="predicted"/>
<feature type="transmembrane region" description="Helical" evidence="1">
    <location>
        <begin position="12"/>
        <end position="31"/>
    </location>
</feature>
<keyword evidence="1" id="KW-0472">Membrane</keyword>
<dbReference type="KEGG" id="bav:BAV0083"/>
<evidence type="ECO:0000313" key="3">
    <source>
        <dbReference type="Proteomes" id="UP000001977"/>
    </source>
</evidence>
<protein>
    <submittedName>
        <fullName evidence="2">Lipopolysaccharide biosynthesis protein</fullName>
    </submittedName>
</protein>
<dbReference type="Proteomes" id="UP000001977">
    <property type="component" value="Chromosome"/>
</dbReference>
<dbReference type="eggNOG" id="COG1807">
    <property type="taxonomic scope" value="Bacteria"/>
</dbReference>
<dbReference type="RefSeq" id="WP_012415786.1">
    <property type="nucleotide sequence ID" value="NC_010645.1"/>
</dbReference>
<keyword evidence="1" id="KW-1133">Transmembrane helix</keyword>
<evidence type="ECO:0000256" key="1">
    <source>
        <dbReference type="SAM" id="Phobius"/>
    </source>
</evidence>
<reference evidence="2 3" key="1">
    <citation type="journal article" date="2006" name="J. Bacteriol.">
        <title>Comparison of the genome sequence of the poultry pathogen Bordetella avium with those of B. bronchiseptica, B. pertussis, and B. parapertussis reveals extensive diversity in surface structures associated with host interaction.</title>
        <authorList>
            <person name="Sebaihia M."/>
            <person name="Preston A."/>
            <person name="Maskell D.J."/>
            <person name="Kuzmiak H."/>
            <person name="Connell T.D."/>
            <person name="King N.D."/>
            <person name="Orndorff P.E."/>
            <person name="Miyamoto D.M."/>
            <person name="Thomson N.R."/>
            <person name="Harris D."/>
            <person name="Goble A."/>
            <person name="Lord A."/>
            <person name="Murphy L."/>
            <person name="Quail M.A."/>
            <person name="Rutter S."/>
            <person name="Squares R."/>
            <person name="Squares S."/>
            <person name="Woodward J."/>
            <person name="Parkhill J."/>
            <person name="Temple L.M."/>
        </authorList>
    </citation>
    <scope>NUCLEOTIDE SEQUENCE [LARGE SCALE GENOMIC DNA]</scope>
    <source>
        <strain evidence="2 3">197N</strain>
    </source>
</reference>